<evidence type="ECO:0000313" key="3">
    <source>
        <dbReference type="Proteomes" id="UP001213042"/>
    </source>
</evidence>
<evidence type="ECO:0000256" key="1">
    <source>
        <dbReference type="SAM" id="Phobius"/>
    </source>
</evidence>
<dbReference type="Proteomes" id="UP001213042">
    <property type="component" value="Unassembled WGS sequence"/>
</dbReference>
<keyword evidence="1" id="KW-1133">Transmembrane helix</keyword>
<sequence>MKKLIKRNFYNITFIIANAVNSIIVVNNEADWSTPSEYIKARILPIMILPALMGLIFMGLIFILAEKRKE</sequence>
<dbReference type="EMBL" id="JAQMLU010000005">
    <property type="protein sequence ID" value="MDB8749650.1"/>
    <property type="molecule type" value="Genomic_DNA"/>
</dbReference>
<evidence type="ECO:0000313" key="2">
    <source>
        <dbReference type="EMBL" id="MDB8749650.1"/>
    </source>
</evidence>
<keyword evidence="1" id="KW-0472">Membrane</keyword>
<comment type="caution">
    <text evidence="2">The sequence shown here is derived from an EMBL/GenBank/DDBJ whole genome shotgun (WGS) entry which is preliminary data.</text>
</comment>
<protein>
    <submittedName>
        <fullName evidence="2">Uncharacterized protein</fullName>
    </submittedName>
</protein>
<proteinExistence type="predicted"/>
<feature type="transmembrane region" description="Helical" evidence="1">
    <location>
        <begin position="46"/>
        <end position="65"/>
    </location>
</feature>
<accession>A0AAW6EAX8</accession>
<reference evidence="2" key="1">
    <citation type="submission" date="2023-01" db="EMBL/GenBank/DDBJ databases">
        <title>Human gut microbiome strain richness.</title>
        <authorList>
            <person name="Chen-Liaw A."/>
        </authorList>
    </citation>
    <scope>NUCLEOTIDE SEQUENCE</scope>
    <source>
        <strain evidence="2">D43st1_D9_D43t1_170807</strain>
    </source>
</reference>
<name>A0AAW6EAX8_9FIRM</name>
<dbReference type="AlphaFoldDB" id="A0AAW6EAX8"/>
<gene>
    <name evidence="2" type="ORF">PNW00_04220</name>
</gene>
<dbReference type="RefSeq" id="WP_195220740.1">
    <property type="nucleotide sequence ID" value="NZ_JADMWL010000005.1"/>
</dbReference>
<feature type="transmembrane region" description="Helical" evidence="1">
    <location>
        <begin position="9"/>
        <end position="26"/>
    </location>
</feature>
<keyword evidence="1" id="KW-0812">Transmembrane</keyword>
<organism evidence="2 3">
    <name type="scientific">Ruminococcus bicirculans</name>
    <name type="common">ex Wegman et al. 2014</name>
    <dbReference type="NCBI Taxonomy" id="1160721"/>
    <lineage>
        <taxon>Bacteria</taxon>
        <taxon>Bacillati</taxon>
        <taxon>Bacillota</taxon>
        <taxon>Clostridia</taxon>
        <taxon>Eubacteriales</taxon>
        <taxon>Oscillospiraceae</taxon>
        <taxon>Ruminococcus</taxon>
    </lineage>
</organism>